<evidence type="ECO:0000256" key="5">
    <source>
        <dbReference type="ARBA" id="ARBA00022701"/>
    </source>
</evidence>
<dbReference type="GO" id="GO:0005874">
    <property type="term" value="C:microtubule"/>
    <property type="evidence" value="ECO:0007669"/>
    <property type="project" value="UniProtKB-KW"/>
</dbReference>
<keyword evidence="14" id="KW-1185">Reference proteome</keyword>
<evidence type="ECO:0000313" key="14">
    <source>
        <dbReference type="Proteomes" id="UP001162162"/>
    </source>
</evidence>
<evidence type="ECO:0000256" key="7">
    <source>
        <dbReference type="ARBA" id="ARBA00022840"/>
    </source>
</evidence>
<keyword evidence="7 11" id="KW-0067">ATP-binding</keyword>
<keyword evidence="9 11" id="KW-0505">Motor protein</keyword>
<name>A0AAV8Z033_9CUCU</name>
<evidence type="ECO:0000256" key="10">
    <source>
        <dbReference type="ARBA" id="ARBA00023212"/>
    </source>
</evidence>
<dbReference type="Pfam" id="PF05783">
    <property type="entry name" value="DLIC"/>
    <property type="match status" value="1"/>
</dbReference>
<dbReference type="EMBL" id="JAPWTK010000031">
    <property type="protein sequence ID" value="KAJ8956386.1"/>
    <property type="molecule type" value="Genomic_DNA"/>
</dbReference>
<dbReference type="GO" id="GO:0007018">
    <property type="term" value="P:microtubule-based movement"/>
    <property type="evidence" value="ECO:0007669"/>
    <property type="project" value="InterPro"/>
</dbReference>
<keyword evidence="4 11" id="KW-0963">Cytoplasm</keyword>
<comment type="subcellular location">
    <subcellularLocation>
        <location evidence="1 11">Cytoplasm</location>
        <location evidence="1 11">Cytoskeleton</location>
    </subcellularLocation>
</comment>
<keyword evidence="8 11" id="KW-0243">Dynein</keyword>
<reference evidence="13" key="1">
    <citation type="journal article" date="2023" name="Insect Mol. Biol.">
        <title>Genome sequencing provides insights into the evolution of gene families encoding plant cell wall-degrading enzymes in longhorned beetles.</title>
        <authorList>
            <person name="Shin N.R."/>
            <person name="Okamura Y."/>
            <person name="Kirsch R."/>
            <person name="Pauchet Y."/>
        </authorList>
    </citation>
    <scope>NUCLEOTIDE SEQUENCE</scope>
    <source>
        <strain evidence="13">AMC_N1</strain>
    </source>
</reference>
<evidence type="ECO:0000256" key="3">
    <source>
        <dbReference type="ARBA" id="ARBA00022448"/>
    </source>
</evidence>
<evidence type="ECO:0000256" key="8">
    <source>
        <dbReference type="ARBA" id="ARBA00023017"/>
    </source>
</evidence>
<comment type="caution">
    <text evidence="13">The sequence shown here is derived from an EMBL/GenBank/DDBJ whole genome shotgun (WGS) entry which is preliminary data.</text>
</comment>
<evidence type="ECO:0000256" key="4">
    <source>
        <dbReference type="ARBA" id="ARBA00022490"/>
    </source>
</evidence>
<evidence type="ECO:0000256" key="6">
    <source>
        <dbReference type="ARBA" id="ARBA00022741"/>
    </source>
</evidence>
<dbReference type="GO" id="GO:0045504">
    <property type="term" value="F:dynein heavy chain binding"/>
    <property type="evidence" value="ECO:0007669"/>
    <property type="project" value="TreeGrafter"/>
</dbReference>
<dbReference type="Proteomes" id="UP001162162">
    <property type="component" value="Unassembled WGS sequence"/>
</dbReference>
<keyword evidence="10 11" id="KW-0206">Cytoskeleton</keyword>
<accession>A0AAV8Z033</accession>
<dbReference type="PANTHER" id="PTHR12688">
    <property type="entry name" value="DYNEIN LIGHT INTERMEDIATE CHAIN"/>
    <property type="match status" value="1"/>
</dbReference>
<dbReference type="InterPro" id="IPR027417">
    <property type="entry name" value="P-loop_NTPase"/>
</dbReference>
<evidence type="ECO:0000256" key="12">
    <source>
        <dbReference type="SAM" id="MobiDB-lite"/>
    </source>
</evidence>
<dbReference type="InterPro" id="IPR022780">
    <property type="entry name" value="Dynein_light_int_chain"/>
</dbReference>
<dbReference type="Gene3D" id="3.40.50.300">
    <property type="entry name" value="P-loop containing nucleotide triphosphate hydrolases"/>
    <property type="match status" value="1"/>
</dbReference>
<proteinExistence type="inferred from homology"/>
<feature type="region of interest" description="Disordered" evidence="12">
    <location>
        <begin position="177"/>
        <end position="207"/>
    </location>
</feature>
<evidence type="ECO:0000256" key="9">
    <source>
        <dbReference type="ARBA" id="ARBA00023175"/>
    </source>
</evidence>
<protein>
    <recommendedName>
        <fullName evidence="11">Dynein light intermediate chain</fullName>
    </recommendedName>
</protein>
<keyword evidence="6 11" id="KW-0547">Nucleotide-binding</keyword>
<dbReference type="GO" id="GO:0005813">
    <property type="term" value="C:centrosome"/>
    <property type="evidence" value="ECO:0007669"/>
    <property type="project" value="TreeGrafter"/>
</dbReference>
<dbReference type="GO" id="GO:0005524">
    <property type="term" value="F:ATP binding"/>
    <property type="evidence" value="ECO:0007669"/>
    <property type="project" value="UniProtKB-KW"/>
</dbReference>
<comment type="function">
    <text evidence="11">Acts as one of several non-catalytic accessory components of the cytoplasmic dynein 1 complex that are thought to be involved in linking dynein to cargos and to adapter proteins that regulate dynein function. Cytoplasmic dynein 1 acts as a motor for the intracellular retrograde motility of vesicles and organelles along microtubules. May play a role in binding dynein to membranous organelles or chromosomes.</text>
</comment>
<keyword evidence="5 11" id="KW-0493">Microtubule</keyword>
<dbReference type="SUPFAM" id="SSF52540">
    <property type="entry name" value="P-loop containing nucleoside triphosphate hydrolases"/>
    <property type="match status" value="1"/>
</dbReference>
<keyword evidence="3 11" id="KW-0813">Transport</keyword>
<comment type="similarity">
    <text evidence="2 11">Belongs to the dynein light intermediate chain family.</text>
</comment>
<dbReference type="GO" id="GO:0005868">
    <property type="term" value="C:cytoplasmic dynein complex"/>
    <property type="evidence" value="ECO:0007669"/>
    <property type="project" value="UniProtKB-UniRule"/>
</dbReference>
<dbReference type="AlphaFoldDB" id="A0AAV8Z033"/>
<evidence type="ECO:0000256" key="11">
    <source>
        <dbReference type="RuleBase" id="RU366047"/>
    </source>
</evidence>
<sequence>MTPLQDKVSEENANGVEKDKKNLWSQILNEVQKHGNPKLSPNKQILVLGDNESGKTTMVAKLQGIENSSKGSGLEYAYIDVRDDYRDDHTRLSVWVVDGDPAHAHLLKFALNEETFQDTLVILSVAMTTPWGILEQLQHWASVLADHLDILKLDADLRQNRRQHMVKLWLDYVEPGDELDPSSPMKRNSRNLGEDDEDFDGSPLPEGTLTNNLGLDIVVVVTKTDYIQNLEKEQDYRDEHLDFMQQWIRRFCLQYGAALFYTSAKEDKNCDLLYKYLTHRIYGFPFHTPALVVEKDAVFIPAGWDNLKKISILHENMHSCKPDDYYRDVIVQPATRKTVNREVEVVAEDEQAFLTRLQQISFGGGPPPMARLGESPARPPIAGLVKKNLILLTYVVCFLNTVLPVGMQGSPRKLDGSKVVSSPGGEGVLANFFNSLLHKKTGSPGGVMGAKASGSESLTDKAMRSDAAAELDRLARGAKKPAGPQSGVDFNATDC</sequence>
<feature type="region of interest" description="Disordered" evidence="12">
    <location>
        <begin position="474"/>
        <end position="495"/>
    </location>
</feature>
<dbReference type="GO" id="GO:0000226">
    <property type="term" value="P:microtubule cytoskeleton organization"/>
    <property type="evidence" value="ECO:0007669"/>
    <property type="project" value="TreeGrafter"/>
</dbReference>
<organism evidence="13 14">
    <name type="scientific">Aromia moschata</name>
    <dbReference type="NCBI Taxonomy" id="1265417"/>
    <lineage>
        <taxon>Eukaryota</taxon>
        <taxon>Metazoa</taxon>
        <taxon>Ecdysozoa</taxon>
        <taxon>Arthropoda</taxon>
        <taxon>Hexapoda</taxon>
        <taxon>Insecta</taxon>
        <taxon>Pterygota</taxon>
        <taxon>Neoptera</taxon>
        <taxon>Endopterygota</taxon>
        <taxon>Coleoptera</taxon>
        <taxon>Polyphaga</taxon>
        <taxon>Cucujiformia</taxon>
        <taxon>Chrysomeloidea</taxon>
        <taxon>Cerambycidae</taxon>
        <taxon>Cerambycinae</taxon>
        <taxon>Callichromatini</taxon>
        <taxon>Aromia</taxon>
    </lineage>
</organism>
<comment type="subunit">
    <text evidence="11">Homodimer. The cytoplasmic dynein 1 complex consists of two catalytic heavy chains (HCs) and a number of non-catalytic subunits presented by intermediate chains (ICs).</text>
</comment>
<evidence type="ECO:0000256" key="2">
    <source>
        <dbReference type="ARBA" id="ARBA00006831"/>
    </source>
</evidence>
<dbReference type="InterPro" id="IPR008467">
    <property type="entry name" value="Dynein1_light_intermed_chain"/>
</dbReference>
<evidence type="ECO:0000313" key="13">
    <source>
        <dbReference type="EMBL" id="KAJ8956386.1"/>
    </source>
</evidence>
<gene>
    <name evidence="13" type="ORF">NQ318_015124</name>
</gene>
<dbReference type="PANTHER" id="PTHR12688:SF0">
    <property type="entry name" value="DYNEIN LIGHT INTERMEDIATE CHAIN"/>
    <property type="match status" value="1"/>
</dbReference>
<evidence type="ECO:0000256" key="1">
    <source>
        <dbReference type="ARBA" id="ARBA00004245"/>
    </source>
</evidence>